<dbReference type="RefSeq" id="WP_322534595.1">
    <property type="nucleotide sequence ID" value="NZ_CP140152.1"/>
</dbReference>
<dbReference type="PANTHER" id="PTHR43301">
    <property type="entry name" value="ARABINAN ENDO-1,5-ALPHA-L-ARABINOSIDASE"/>
    <property type="match status" value="1"/>
</dbReference>
<dbReference type="SUPFAM" id="SSF75005">
    <property type="entry name" value="Arabinanase/levansucrase/invertase"/>
    <property type="match status" value="1"/>
</dbReference>
<protein>
    <submittedName>
        <fullName evidence="3">Glycoside hydrolase family 43 protein</fullName>
    </submittedName>
</protein>
<dbReference type="CDD" id="cd08983">
    <property type="entry name" value="GH43_Bt3655-like"/>
    <property type="match status" value="1"/>
</dbReference>
<keyword evidence="3" id="KW-0378">Hydrolase</keyword>
<dbReference type="InterPro" id="IPR023296">
    <property type="entry name" value="Glyco_hydro_beta-prop_sf"/>
</dbReference>
<proteinExistence type="predicted"/>
<dbReference type="GO" id="GO:0016787">
    <property type="term" value="F:hydrolase activity"/>
    <property type="evidence" value="ECO:0007669"/>
    <property type="project" value="UniProtKB-KW"/>
</dbReference>
<keyword evidence="1" id="KW-0732">Signal</keyword>
<keyword evidence="4" id="KW-1185">Reference proteome</keyword>
<gene>
    <name evidence="3" type="ORF">SR858_13690</name>
</gene>
<evidence type="ECO:0000313" key="4">
    <source>
        <dbReference type="Proteomes" id="UP001326110"/>
    </source>
</evidence>
<dbReference type="InterPro" id="IPR050727">
    <property type="entry name" value="GH43_arabinanases"/>
</dbReference>
<dbReference type="Proteomes" id="UP001326110">
    <property type="component" value="Chromosome"/>
</dbReference>
<evidence type="ECO:0000256" key="1">
    <source>
        <dbReference type="SAM" id="SignalP"/>
    </source>
</evidence>
<accession>A0ABZ0Y695</accession>
<dbReference type="InterPro" id="IPR046780">
    <property type="entry name" value="aBig_2"/>
</dbReference>
<organism evidence="3 4">
    <name type="scientific">Duganella zoogloeoides</name>
    <dbReference type="NCBI Taxonomy" id="75659"/>
    <lineage>
        <taxon>Bacteria</taxon>
        <taxon>Pseudomonadati</taxon>
        <taxon>Pseudomonadota</taxon>
        <taxon>Betaproteobacteria</taxon>
        <taxon>Burkholderiales</taxon>
        <taxon>Oxalobacteraceae</taxon>
        <taxon>Telluria group</taxon>
        <taxon>Duganella</taxon>
    </lineage>
</organism>
<feature type="signal peptide" evidence="1">
    <location>
        <begin position="1"/>
        <end position="26"/>
    </location>
</feature>
<feature type="domain" description="Atrophied bacterial Ig" evidence="2">
    <location>
        <begin position="67"/>
        <end position="145"/>
    </location>
</feature>
<feature type="chain" id="PRO_5046920895" evidence="1">
    <location>
        <begin position="27"/>
        <end position="457"/>
    </location>
</feature>
<dbReference type="Gene3D" id="2.115.10.20">
    <property type="entry name" value="Glycosyl hydrolase domain, family 43"/>
    <property type="match status" value="1"/>
</dbReference>
<dbReference type="PANTHER" id="PTHR43301:SF3">
    <property type="entry name" value="ARABINAN ENDO-1,5-ALPHA-L-ARABINOSIDASE A-RELATED"/>
    <property type="match status" value="1"/>
</dbReference>
<dbReference type="EMBL" id="CP140152">
    <property type="protein sequence ID" value="WQH07343.1"/>
    <property type="molecule type" value="Genomic_DNA"/>
</dbReference>
<reference evidence="3 4" key="1">
    <citation type="submission" date="2023-11" db="EMBL/GenBank/DDBJ databases">
        <title>MicrobeMod: A computational toolkit for identifying prokaryotic methylation and restriction-modification with nanopore sequencing.</title>
        <authorList>
            <person name="Crits-Christoph A."/>
            <person name="Kang S.C."/>
            <person name="Lee H."/>
            <person name="Ostrov N."/>
        </authorList>
    </citation>
    <scope>NUCLEOTIDE SEQUENCE [LARGE SCALE GENOMIC DNA]</scope>
    <source>
        <strain evidence="3 4">ATCC 25935</strain>
    </source>
</reference>
<name>A0ABZ0Y695_9BURK</name>
<evidence type="ECO:0000259" key="2">
    <source>
        <dbReference type="Pfam" id="PF20578"/>
    </source>
</evidence>
<dbReference type="Pfam" id="PF20578">
    <property type="entry name" value="aBig_2"/>
    <property type="match status" value="1"/>
</dbReference>
<sequence>MKPVARVASALLLVLAWSGTATPAIAWHAAAVAVTEPLTAERGNRAAAAPSDGQLAAVPNDDHAAVQLAAAQLAVVNAEAAYGNLALPASLHGAAISWTSDHPALVTASGEVTRPPGRDASTVLRATLRKGAATASRDVAVRVVKKFDKAADAAYLFVHFTFTEEKIHFSLSKGNSALDWRSLNHGKPVFTSTIGTTGLRDPYIVRSPDGDTFYLMATDLKWFKGDKGPDRKRYIQVWESHDLVNWSAQRDVLVAPPEVQNTYAPEAVWDDSIGAYVVFWTSKIGSNDYFTPMYATTRDFVTFTEAQVWQPGEWRIDSTVNKVGDWYYRYTKSIDQAHANCHDIVAERSKNLRAPRAQWQKVTSCTGAKAGVSESEAPLAFKSNPGDIHGDYYYLWMERWIPNKTYVALRTRDVAQPQWEQVPVNFPDPLPKHGAILPITAAEARALDAAYPSTAAK</sequence>
<evidence type="ECO:0000313" key="3">
    <source>
        <dbReference type="EMBL" id="WQH07343.1"/>
    </source>
</evidence>